<dbReference type="InterPro" id="IPR058922">
    <property type="entry name" value="WHD_DRP"/>
</dbReference>
<dbReference type="Proteomes" id="UP001281410">
    <property type="component" value="Unassembled WGS sequence"/>
</dbReference>
<accession>A0AAE0B3R7</accession>
<dbReference type="InterPro" id="IPR032675">
    <property type="entry name" value="LRR_dom_sf"/>
</dbReference>
<sequence>MAEGLIQQSQDNDQLEDLGGEYFRDLLSRSIFQSSHSNSSKFVMHDLINDLAQLVSGKVSFRLEDEMGFNNQSKLFERTRYSSYICHECNCKGGFEVFNNAEHVRTFLPLLPINDRVSTYYIINTVVFNLLMKFKKLRVLSLRKHYIVELPNSLGRLRLLRYLNLSDTMIRCLPKSINSMSNLQTLILRNCCRLLKLPSNFGNLINLRHLDIFGATLIAGMPLGMGNLRCLRTLSNFIVGKSFGSSLKDLKHLQFLRGELRVSRLDNVIDFQGTREVILSDKKDLKMLLLEWSCKFDDLRDEHAEENLLDRLQPHENLKELTIRCYAGKIFPSWLGDSSLIFNMVVIRLEGCEKCTSLPSLGQLGSLKNLTIKGMKGIKSIGSEFYGEGCSYPFKSLETLYFEDLQE</sequence>
<dbReference type="SUPFAM" id="SSF52058">
    <property type="entry name" value="L domain-like"/>
    <property type="match status" value="1"/>
</dbReference>
<evidence type="ECO:0000259" key="3">
    <source>
        <dbReference type="Pfam" id="PF25019"/>
    </source>
</evidence>
<evidence type="ECO:0000313" key="4">
    <source>
        <dbReference type="EMBL" id="KAK3229023.1"/>
    </source>
</evidence>
<dbReference type="Pfam" id="PF25019">
    <property type="entry name" value="LRR_R13L1-DRL21"/>
    <property type="match status" value="1"/>
</dbReference>
<keyword evidence="5" id="KW-1185">Reference proteome</keyword>
<protein>
    <submittedName>
        <fullName evidence="4">Uncharacterized protein</fullName>
    </submittedName>
</protein>
<dbReference type="AlphaFoldDB" id="A0AAE0B3R7"/>
<dbReference type="Pfam" id="PF23559">
    <property type="entry name" value="WHD_DRP"/>
    <property type="match status" value="1"/>
</dbReference>
<reference evidence="4" key="1">
    <citation type="journal article" date="2023" name="Plant J.">
        <title>Genome sequences and population genomics provide insights into the demographic history, inbreeding, and mutation load of two 'living fossil' tree species of Dipteronia.</title>
        <authorList>
            <person name="Feng Y."/>
            <person name="Comes H.P."/>
            <person name="Chen J."/>
            <person name="Zhu S."/>
            <person name="Lu R."/>
            <person name="Zhang X."/>
            <person name="Li P."/>
            <person name="Qiu J."/>
            <person name="Olsen K.M."/>
            <person name="Qiu Y."/>
        </authorList>
    </citation>
    <scope>NUCLEOTIDE SEQUENCE</scope>
    <source>
        <strain evidence="4">NBL</strain>
    </source>
</reference>
<dbReference type="PANTHER" id="PTHR47186">
    <property type="entry name" value="LEUCINE-RICH REPEAT-CONTAINING PROTEIN 57"/>
    <property type="match status" value="1"/>
</dbReference>
<organism evidence="4 5">
    <name type="scientific">Dipteronia sinensis</name>
    <dbReference type="NCBI Taxonomy" id="43782"/>
    <lineage>
        <taxon>Eukaryota</taxon>
        <taxon>Viridiplantae</taxon>
        <taxon>Streptophyta</taxon>
        <taxon>Embryophyta</taxon>
        <taxon>Tracheophyta</taxon>
        <taxon>Spermatophyta</taxon>
        <taxon>Magnoliopsida</taxon>
        <taxon>eudicotyledons</taxon>
        <taxon>Gunneridae</taxon>
        <taxon>Pentapetalae</taxon>
        <taxon>rosids</taxon>
        <taxon>malvids</taxon>
        <taxon>Sapindales</taxon>
        <taxon>Sapindaceae</taxon>
        <taxon>Hippocastanoideae</taxon>
        <taxon>Acereae</taxon>
        <taxon>Dipteronia</taxon>
    </lineage>
</organism>
<proteinExistence type="predicted"/>
<feature type="domain" description="Disease resistance protein winged helix" evidence="2">
    <location>
        <begin position="1"/>
        <end position="52"/>
    </location>
</feature>
<name>A0AAE0B3R7_9ROSI</name>
<dbReference type="Gene3D" id="3.80.10.10">
    <property type="entry name" value="Ribonuclease Inhibitor"/>
    <property type="match status" value="1"/>
</dbReference>
<comment type="caution">
    <text evidence="4">The sequence shown here is derived from an EMBL/GenBank/DDBJ whole genome shotgun (WGS) entry which is preliminary data.</text>
</comment>
<feature type="domain" description="R13L1/DRL21-like LRR repeat region" evidence="3">
    <location>
        <begin position="247"/>
        <end position="375"/>
    </location>
</feature>
<dbReference type="PANTHER" id="PTHR47186:SF41">
    <property type="entry name" value="OS12G0131701 PROTEIN"/>
    <property type="match status" value="1"/>
</dbReference>
<evidence type="ECO:0000259" key="2">
    <source>
        <dbReference type="Pfam" id="PF23559"/>
    </source>
</evidence>
<evidence type="ECO:0000256" key="1">
    <source>
        <dbReference type="ARBA" id="ARBA00022737"/>
    </source>
</evidence>
<evidence type="ECO:0000313" key="5">
    <source>
        <dbReference type="Proteomes" id="UP001281410"/>
    </source>
</evidence>
<keyword evidence="1" id="KW-0677">Repeat</keyword>
<dbReference type="EMBL" id="JANJYJ010000001">
    <property type="protein sequence ID" value="KAK3229023.1"/>
    <property type="molecule type" value="Genomic_DNA"/>
</dbReference>
<gene>
    <name evidence="4" type="ORF">Dsin_000904</name>
</gene>
<dbReference type="InterPro" id="IPR056789">
    <property type="entry name" value="LRR_R13L1-DRL21"/>
</dbReference>